<keyword evidence="3" id="KW-1185">Reference proteome</keyword>
<dbReference type="Pfam" id="PF09346">
    <property type="entry name" value="SMI1_KNR4"/>
    <property type="match status" value="1"/>
</dbReference>
<comment type="caution">
    <text evidence="2">The sequence shown here is derived from an EMBL/GenBank/DDBJ whole genome shotgun (WGS) entry which is preliminary data.</text>
</comment>
<dbReference type="InterPro" id="IPR018958">
    <property type="entry name" value="Knr4/Smi1-like_dom"/>
</dbReference>
<sequence>MKDLKKYSTKDQETLQDIRLAQREHGFIIPSDYVYFLMNCNGFEFDEPPIIKLGIDEYEFGEFYDLQTLVWELAHYRKMVENYNHYFWLKDYLSVGNIDDHRIVIGTKPENINEVYLYNDEEGTTVKIADNIFVLLEMYI</sequence>
<dbReference type="SUPFAM" id="SSF160631">
    <property type="entry name" value="SMI1/KNR4-like"/>
    <property type="match status" value="1"/>
</dbReference>
<protein>
    <recommendedName>
        <fullName evidence="1">Knr4/Smi1-like domain-containing protein</fullName>
    </recommendedName>
</protein>
<dbReference type="STRING" id="1524460.IX84_12995"/>
<dbReference type="Gene3D" id="3.40.1580.10">
    <property type="entry name" value="SMI1/KNR4-like"/>
    <property type="match status" value="1"/>
</dbReference>
<dbReference type="EMBL" id="JPOS01000031">
    <property type="protein sequence ID" value="KGE87779.1"/>
    <property type="molecule type" value="Genomic_DNA"/>
</dbReference>
<organism evidence="2 3">
    <name type="scientific">Phaeodactylibacter xiamenensis</name>
    <dbReference type="NCBI Taxonomy" id="1524460"/>
    <lineage>
        <taxon>Bacteria</taxon>
        <taxon>Pseudomonadati</taxon>
        <taxon>Bacteroidota</taxon>
        <taxon>Saprospiria</taxon>
        <taxon>Saprospirales</taxon>
        <taxon>Haliscomenobacteraceae</taxon>
        <taxon>Phaeodactylibacter</taxon>
    </lineage>
</organism>
<evidence type="ECO:0000313" key="2">
    <source>
        <dbReference type="EMBL" id="KGE87779.1"/>
    </source>
</evidence>
<gene>
    <name evidence="2" type="ORF">IX84_12995</name>
</gene>
<proteinExistence type="predicted"/>
<dbReference type="RefSeq" id="WP_044220943.1">
    <property type="nucleotide sequence ID" value="NZ_JBKAGJ010000083.1"/>
</dbReference>
<dbReference type="Proteomes" id="UP000029736">
    <property type="component" value="Unassembled WGS sequence"/>
</dbReference>
<name>A0A098S632_9BACT</name>
<accession>A0A098S632</accession>
<feature type="domain" description="Knr4/Smi1-like" evidence="1">
    <location>
        <begin position="14"/>
        <end position="136"/>
    </location>
</feature>
<dbReference type="InterPro" id="IPR037883">
    <property type="entry name" value="Knr4/Smi1-like_sf"/>
</dbReference>
<evidence type="ECO:0000313" key="3">
    <source>
        <dbReference type="Proteomes" id="UP000029736"/>
    </source>
</evidence>
<dbReference type="AlphaFoldDB" id="A0A098S632"/>
<evidence type="ECO:0000259" key="1">
    <source>
        <dbReference type="Pfam" id="PF09346"/>
    </source>
</evidence>
<reference evidence="2 3" key="1">
    <citation type="journal article" date="2014" name="Int. J. Syst. Evol. Microbiol.">
        <title>Phaeodactylibacter xiamenensis gen. nov., sp. nov., a member of the family Saprospiraceae isolated from the marine alga Phaeodactylum tricornutum.</title>
        <authorList>
            <person name="Chen Z.Jr."/>
            <person name="Lei X."/>
            <person name="Lai Q."/>
            <person name="Li Y."/>
            <person name="Zhang B."/>
            <person name="Zhang J."/>
            <person name="Zhang H."/>
            <person name="Yang L."/>
            <person name="Zheng W."/>
            <person name="Tian Y."/>
            <person name="Yu Z."/>
            <person name="Xu H.Jr."/>
            <person name="Zheng T."/>
        </authorList>
    </citation>
    <scope>NUCLEOTIDE SEQUENCE [LARGE SCALE GENOMIC DNA]</scope>
    <source>
        <strain evidence="2 3">KD52</strain>
    </source>
</reference>